<feature type="compositionally biased region" description="Polar residues" evidence="1">
    <location>
        <begin position="88"/>
        <end position="98"/>
    </location>
</feature>
<feature type="region of interest" description="Disordered" evidence="1">
    <location>
        <begin position="82"/>
        <end position="103"/>
    </location>
</feature>
<gene>
    <name evidence="3" type="ORF">B0H16DRAFT_1686706</name>
</gene>
<protein>
    <recommendedName>
        <fullName evidence="5">Secreted protein</fullName>
    </recommendedName>
</protein>
<reference evidence="3" key="1">
    <citation type="submission" date="2023-03" db="EMBL/GenBank/DDBJ databases">
        <title>Massive genome expansion in bonnet fungi (Mycena s.s.) driven by repeated elements and novel gene families across ecological guilds.</title>
        <authorList>
            <consortium name="Lawrence Berkeley National Laboratory"/>
            <person name="Harder C.B."/>
            <person name="Miyauchi S."/>
            <person name="Viragh M."/>
            <person name="Kuo A."/>
            <person name="Thoen E."/>
            <person name="Andreopoulos B."/>
            <person name="Lu D."/>
            <person name="Skrede I."/>
            <person name="Drula E."/>
            <person name="Henrissat B."/>
            <person name="Morin E."/>
            <person name="Kohler A."/>
            <person name="Barry K."/>
            <person name="LaButti K."/>
            <person name="Morin E."/>
            <person name="Salamov A."/>
            <person name="Lipzen A."/>
            <person name="Mereny Z."/>
            <person name="Hegedus B."/>
            <person name="Baldrian P."/>
            <person name="Stursova M."/>
            <person name="Weitz H."/>
            <person name="Taylor A."/>
            <person name="Grigoriev I.V."/>
            <person name="Nagy L.G."/>
            <person name="Martin F."/>
            <person name="Kauserud H."/>
        </authorList>
    </citation>
    <scope>NUCLEOTIDE SEQUENCE</scope>
    <source>
        <strain evidence="3">CBHHK182m</strain>
    </source>
</reference>
<accession>A0AAD7JM11</accession>
<keyword evidence="2" id="KW-0732">Signal</keyword>
<evidence type="ECO:0000256" key="2">
    <source>
        <dbReference type="SAM" id="SignalP"/>
    </source>
</evidence>
<name>A0AAD7JM11_9AGAR</name>
<keyword evidence="4" id="KW-1185">Reference proteome</keyword>
<evidence type="ECO:0008006" key="5">
    <source>
        <dbReference type="Google" id="ProtNLM"/>
    </source>
</evidence>
<dbReference type="Proteomes" id="UP001215598">
    <property type="component" value="Unassembled WGS sequence"/>
</dbReference>
<feature type="signal peptide" evidence="2">
    <location>
        <begin position="1"/>
        <end position="27"/>
    </location>
</feature>
<organism evidence="3 4">
    <name type="scientific">Mycena metata</name>
    <dbReference type="NCBI Taxonomy" id="1033252"/>
    <lineage>
        <taxon>Eukaryota</taxon>
        <taxon>Fungi</taxon>
        <taxon>Dikarya</taxon>
        <taxon>Basidiomycota</taxon>
        <taxon>Agaricomycotina</taxon>
        <taxon>Agaricomycetes</taxon>
        <taxon>Agaricomycetidae</taxon>
        <taxon>Agaricales</taxon>
        <taxon>Marasmiineae</taxon>
        <taxon>Mycenaceae</taxon>
        <taxon>Mycena</taxon>
    </lineage>
</organism>
<sequence>MIRAVVRFFLLPAIFSVVLWSASKMDGRWFTGTAAASLCELGRIPEVVHVIGGNISWCFRVRSAIIKRTRLGESIEAEVYGTPPASLSPAQANSQTRRTGFDSPRPDWRTSKAFFVASRGVTFARCKTTDSSLLTGKTRAAPAQFAEYMAPSLPHSSAHSASPNCPQTSQIGRGVREARCMSLNLVASTHRRGSTPRVRIKKHCDAFASLSFEYTSSNLLNSQATPVQEKQPTKQPPRLLPEFPTHVTGNKGSRNKGSESDVVNVETHTTGKSGFNVQLPASELHRTGRAHLLYTQYRCIQRGLIVEPSLAIAWKELLVY</sequence>
<evidence type="ECO:0000256" key="1">
    <source>
        <dbReference type="SAM" id="MobiDB-lite"/>
    </source>
</evidence>
<evidence type="ECO:0000313" key="4">
    <source>
        <dbReference type="Proteomes" id="UP001215598"/>
    </source>
</evidence>
<dbReference type="AlphaFoldDB" id="A0AAD7JM11"/>
<proteinExistence type="predicted"/>
<comment type="caution">
    <text evidence="3">The sequence shown here is derived from an EMBL/GenBank/DDBJ whole genome shotgun (WGS) entry which is preliminary data.</text>
</comment>
<dbReference type="EMBL" id="JARKIB010000021">
    <property type="protein sequence ID" value="KAJ7767767.1"/>
    <property type="molecule type" value="Genomic_DNA"/>
</dbReference>
<feature type="region of interest" description="Disordered" evidence="1">
    <location>
        <begin position="222"/>
        <end position="261"/>
    </location>
</feature>
<feature type="chain" id="PRO_5042157585" description="Secreted protein" evidence="2">
    <location>
        <begin position="28"/>
        <end position="320"/>
    </location>
</feature>
<evidence type="ECO:0000313" key="3">
    <source>
        <dbReference type="EMBL" id="KAJ7767767.1"/>
    </source>
</evidence>